<comment type="caution">
    <text evidence="2">The sequence shown here is derived from an EMBL/GenBank/DDBJ whole genome shotgun (WGS) entry which is preliminary data.</text>
</comment>
<keyword evidence="1" id="KW-0812">Transmembrane</keyword>
<dbReference type="EMBL" id="JABFAD010000007">
    <property type="protein sequence ID" value="MBA0803546.1"/>
    <property type="molecule type" value="Genomic_DNA"/>
</dbReference>
<dbReference type="AlphaFoldDB" id="A0A7J9H125"/>
<keyword evidence="3" id="KW-1185">Reference proteome</keyword>
<reference evidence="2 3" key="1">
    <citation type="journal article" date="2019" name="Genome Biol. Evol.">
        <title>Insights into the evolution of the New World diploid cottons (Gossypium, subgenus Houzingenia) based on genome sequencing.</title>
        <authorList>
            <person name="Grover C.E."/>
            <person name="Arick M.A. 2nd"/>
            <person name="Thrash A."/>
            <person name="Conover J.L."/>
            <person name="Sanders W.S."/>
            <person name="Peterson D.G."/>
            <person name="Frelichowski J.E."/>
            <person name="Scheffler J.A."/>
            <person name="Scheffler B.E."/>
            <person name="Wendel J.F."/>
        </authorList>
    </citation>
    <scope>NUCLEOTIDE SEQUENCE [LARGE SCALE GENOMIC DNA]</scope>
    <source>
        <strain evidence="2">0</strain>
        <tissue evidence="2">Leaf</tissue>
    </source>
</reference>
<gene>
    <name evidence="2" type="ORF">Gohar_013743</name>
</gene>
<name>A0A7J9H125_9ROSI</name>
<evidence type="ECO:0000313" key="3">
    <source>
        <dbReference type="Proteomes" id="UP000593560"/>
    </source>
</evidence>
<organism evidence="2 3">
    <name type="scientific">Gossypium harknessii</name>
    <dbReference type="NCBI Taxonomy" id="34285"/>
    <lineage>
        <taxon>Eukaryota</taxon>
        <taxon>Viridiplantae</taxon>
        <taxon>Streptophyta</taxon>
        <taxon>Embryophyta</taxon>
        <taxon>Tracheophyta</taxon>
        <taxon>Spermatophyta</taxon>
        <taxon>Magnoliopsida</taxon>
        <taxon>eudicotyledons</taxon>
        <taxon>Gunneridae</taxon>
        <taxon>Pentapetalae</taxon>
        <taxon>rosids</taxon>
        <taxon>malvids</taxon>
        <taxon>Malvales</taxon>
        <taxon>Malvaceae</taxon>
        <taxon>Malvoideae</taxon>
        <taxon>Gossypium</taxon>
    </lineage>
</organism>
<accession>A0A7J9H125</accession>
<dbReference type="Proteomes" id="UP000593560">
    <property type="component" value="Unassembled WGS sequence"/>
</dbReference>
<evidence type="ECO:0000313" key="2">
    <source>
        <dbReference type="EMBL" id="MBA0803546.1"/>
    </source>
</evidence>
<keyword evidence="1" id="KW-1133">Transmembrane helix</keyword>
<keyword evidence="1" id="KW-0472">Membrane</keyword>
<feature type="transmembrane region" description="Helical" evidence="1">
    <location>
        <begin position="19"/>
        <end position="38"/>
    </location>
</feature>
<sequence length="50" mass="5756">MAENEYVPLFETRQVKGRILFRCIAASILLGICFIAMYRIRYFPVGGKAE</sequence>
<evidence type="ECO:0000256" key="1">
    <source>
        <dbReference type="SAM" id="Phobius"/>
    </source>
</evidence>
<dbReference type="OrthoDB" id="1929172at2759"/>
<proteinExistence type="predicted"/>
<feature type="non-terminal residue" evidence="2">
    <location>
        <position position="50"/>
    </location>
</feature>
<protein>
    <submittedName>
        <fullName evidence="2">Uncharacterized protein</fullName>
    </submittedName>
</protein>